<dbReference type="AlphaFoldDB" id="A0A1W7M5Z1"/>
<accession>A0A1W7M5Z1</accession>
<evidence type="ECO:0000313" key="3">
    <source>
        <dbReference type="Proteomes" id="UP000285579"/>
    </source>
</evidence>
<proteinExistence type="predicted"/>
<gene>
    <name evidence="2" type="ORF">BU104_13165</name>
</gene>
<dbReference type="EMBL" id="QXUI01000013">
    <property type="protein sequence ID" value="RIM90747.1"/>
    <property type="molecule type" value="Genomic_DNA"/>
</dbReference>
<reference evidence="2 3" key="1">
    <citation type="journal article" date="2016" name="Front. Microbiol.">
        <title>Comprehensive Phylogenetic Analysis of Bovine Non-aureus Staphylococci Species Based on Whole-Genome Sequencing.</title>
        <authorList>
            <person name="Naushad S."/>
            <person name="Barkema H.W."/>
            <person name="Luby C."/>
            <person name="Condas L.A."/>
            <person name="Nobrega D.B."/>
            <person name="Carson D.A."/>
            <person name="De Buck J."/>
        </authorList>
    </citation>
    <scope>NUCLEOTIDE SEQUENCE [LARGE SCALE GENOMIC DNA]</scope>
    <source>
        <strain evidence="2 3">SNUC 1349</strain>
    </source>
</reference>
<dbReference type="EMBL" id="LT223129">
    <property type="protein sequence ID" value="CZT31733.1"/>
    <property type="molecule type" value="Genomic_DNA"/>
</dbReference>
<reference evidence="1" key="2">
    <citation type="submission" date="2016-02" db="EMBL/GenBank/DDBJ databases">
        <authorList>
            <person name="Wen L."/>
            <person name="He K."/>
            <person name="Yang H."/>
        </authorList>
    </citation>
    <scope>NUCLEOTIDE SEQUENCE</scope>
    <source>
        <strain evidence="1">JW2311</strain>
        <plasmid evidence="1">pJW2311</plasmid>
    </source>
</reference>
<reference evidence="2" key="4">
    <citation type="submission" date="2018-09" db="EMBL/GenBank/DDBJ databases">
        <authorList>
            <person name="Naushad S."/>
            <person name="De Buck J."/>
        </authorList>
    </citation>
    <scope>NUCLEOTIDE SEQUENCE</scope>
    <source>
        <strain evidence="2">SNUC 1349</strain>
    </source>
</reference>
<evidence type="ECO:0000313" key="1">
    <source>
        <dbReference type="EMBL" id="CZT31733.1"/>
    </source>
</evidence>
<dbReference type="GeneID" id="79052782"/>
<name>A0A1W7M5Z1_STAXY</name>
<reference evidence="1" key="3">
    <citation type="journal article" date="2017" name="Antimicrob. Agents Chemother.">
        <title>New Macrolide-Lincosamide-Streptogramin B Resistance Gene erm(48) on the Novel Plasmid pJW2311 in Staphylococcus xylosus.</title>
        <authorList>
            <person name="Wipf J.R.K."/>
            <person name="Riley M.C."/>
            <person name="Kania S.A."/>
            <person name="Bemis D.A."/>
            <person name="Andreis S."/>
            <person name="Schwendener S."/>
            <person name="Perreten V."/>
        </authorList>
    </citation>
    <scope>NUCLEOTIDE SEQUENCE [LARGE SCALE GENOMIC DNA]</scope>
    <source>
        <strain evidence="1">JW2311</strain>
        <plasmid evidence="1">pJW2311</plasmid>
    </source>
</reference>
<keyword evidence="1" id="KW-0614">Plasmid</keyword>
<sequence length="99" mass="11376">MVNSDKKEIEISKTNETRSNEISKMIEEGGLGADQYYTIDKQQPNQKILIENIDQFKDEISQKDNDDLIDLLILNAQENINSKGNHALIIIKKELLSRM</sequence>
<organism evidence="1">
    <name type="scientific">Staphylococcus xylosus</name>
    <dbReference type="NCBI Taxonomy" id="1288"/>
    <lineage>
        <taxon>Bacteria</taxon>
        <taxon>Bacillati</taxon>
        <taxon>Bacillota</taxon>
        <taxon>Bacilli</taxon>
        <taxon>Bacillales</taxon>
        <taxon>Staphylococcaceae</taxon>
        <taxon>Staphylococcus</taxon>
    </lineage>
</organism>
<dbReference type="RefSeq" id="WP_002508712.1">
    <property type="nucleotide sequence ID" value="NZ_CP154367.1"/>
</dbReference>
<evidence type="ECO:0000313" key="2">
    <source>
        <dbReference type="EMBL" id="RIM90747.1"/>
    </source>
</evidence>
<geneLocation type="plasmid" evidence="1">
    <name>pJW2311</name>
</geneLocation>
<protein>
    <submittedName>
        <fullName evidence="1">Uncharacterized protein</fullName>
    </submittedName>
</protein>
<dbReference type="Proteomes" id="UP000285579">
    <property type="component" value="Unassembled WGS sequence"/>
</dbReference>